<keyword evidence="3" id="KW-1185">Reference proteome</keyword>
<protein>
    <recommendedName>
        <fullName evidence="4">ZP domain-containing protein</fullName>
    </recommendedName>
</protein>
<gene>
    <name evidence="2" type="ORF">FOZ63_007928</name>
</gene>
<name>A0A7J6ULI6_PEROL</name>
<evidence type="ECO:0000313" key="2">
    <source>
        <dbReference type="EMBL" id="KAF4758149.1"/>
    </source>
</evidence>
<dbReference type="Proteomes" id="UP000553632">
    <property type="component" value="Unassembled WGS sequence"/>
</dbReference>
<feature type="chain" id="PRO_5029472380" description="ZP domain-containing protein" evidence="1">
    <location>
        <begin position="20"/>
        <end position="126"/>
    </location>
</feature>
<sequence>MWAFFVLCVIQVMLLQSVAQRPPPPSGKYFKVLHDPPLDCIEVDFLHGESADVSLFIECRGHAEISDDIPVSKLRPFYYQVATDSTQAYKDFLLSVQLACPYDVEDGDLKTFDYDYRANTVTVKFE</sequence>
<evidence type="ECO:0008006" key="4">
    <source>
        <dbReference type="Google" id="ProtNLM"/>
    </source>
</evidence>
<organism evidence="2 3">
    <name type="scientific">Perkinsus olseni</name>
    <name type="common">Perkinsus atlanticus</name>
    <dbReference type="NCBI Taxonomy" id="32597"/>
    <lineage>
        <taxon>Eukaryota</taxon>
        <taxon>Sar</taxon>
        <taxon>Alveolata</taxon>
        <taxon>Perkinsozoa</taxon>
        <taxon>Perkinsea</taxon>
        <taxon>Perkinsida</taxon>
        <taxon>Perkinsidae</taxon>
        <taxon>Perkinsus</taxon>
    </lineage>
</organism>
<proteinExistence type="predicted"/>
<feature type="signal peptide" evidence="1">
    <location>
        <begin position="1"/>
        <end position="19"/>
    </location>
</feature>
<feature type="non-terminal residue" evidence="2">
    <location>
        <position position="126"/>
    </location>
</feature>
<dbReference type="EMBL" id="JABANO010001778">
    <property type="protein sequence ID" value="KAF4758149.1"/>
    <property type="molecule type" value="Genomic_DNA"/>
</dbReference>
<accession>A0A7J6ULI6</accession>
<dbReference type="AlphaFoldDB" id="A0A7J6ULI6"/>
<evidence type="ECO:0000313" key="3">
    <source>
        <dbReference type="Proteomes" id="UP000553632"/>
    </source>
</evidence>
<comment type="caution">
    <text evidence="2">The sequence shown here is derived from an EMBL/GenBank/DDBJ whole genome shotgun (WGS) entry which is preliminary data.</text>
</comment>
<evidence type="ECO:0000256" key="1">
    <source>
        <dbReference type="SAM" id="SignalP"/>
    </source>
</evidence>
<keyword evidence="1" id="KW-0732">Signal</keyword>
<reference evidence="2 3" key="1">
    <citation type="submission" date="2020-04" db="EMBL/GenBank/DDBJ databases">
        <title>Perkinsus olseni comparative genomics.</title>
        <authorList>
            <person name="Bogema D.R."/>
        </authorList>
    </citation>
    <scope>NUCLEOTIDE SEQUENCE [LARGE SCALE GENOMIC DNA]</scope>
    <source>
        <strain evidence="2 3">ATCC PRA-207</strain>
    </source>
</reference>